<dbReference type="InterPro" id="IPR036282">
    <property type="entry name" value="Glutathione-S-Trfase_C_sf"/>
</dbReference>
<evidence type="ECO:0000256" key="3">
    <source>
        <dbReference type="ARBA" id="ARBA00047960"/>
    </source>
</evidence>
<dbReference type="InterPro" id="IPR004046">
    <property type="entry name" value="GST_C"/>
</dbReference>
<dbReference type="FunFam" id="1.20.1050.10:FF:000030">
    <property type="entry name" value="Glutathione S-transferase S1"/>
    <property type="match status" value="1"/>
</dbReference>
<dbReference type="Gene3D" id="1.20.1050.10">
    <property type="match status" value="1"/>
</dbReference>
<dbReference type="CDD" id="cd03039">
    <property type="entry name" value="GST_N_Sigma_like"/>
    <property type="match status" value="1"/>
</dbReference>
<dbReference type="PROSITE" id="PS50404">
    <property type="entry name" value="GST_NTER"/>
    <property type="match status" value="1"/>
</dbReference>
<dbReference type="SUPFAM" id="SSF52833">
    <property type="entry name" value="Thioredoxin-like"/>
    <property type="match status" value="1"/>
</dbReference>
<dbReference type="OrthoDB" id="414243at2759"/>
<dbReference type="SFLD" id="SFLDG00363">
    <property type="entry name" value="AMPS_(cytGST):_Alpha-__Mu-__Pi"/>
    <property type="match status" value="1"/>
</dbReference>
<dbReference type="InterPro" id="IPR004045">
    <property type="entry name" value="Glutathione_S-Trfase_N"/>
</dbReference>
<dbReference type="InterPro" id="IPR010987">
    <property type="entry name" value="Glutathione-S-Trfase_C-like"/>
</dbReference>
<dbReference type="Proteomes" id="UP000838412">
    <property type="component" value="Chromosome 17"/>
</dbReference>
<dbReference type="PROSITE" id="PS50405">
    <property type="entry name" value="GST_CTER"/>
    <property type="match status" value="1"/>
</dbReference>
<dbReference type="InterPro" id="IPR040079">
    <property type="entry name" value="Glutathione_S-Trfase"/>
</dbReference>
<protein>
    <recommendedName>
        <fullName evidence="1">glutathione transferase</fullName>
        <ecNumber evidence="1">2.5.1.18</ecNumber>
    </recommendedName>
</protein>
<dbReference type="SUPFAM" id="SSF47616">
    <property type="entry name" value="GST C-terminal domain-like"/>
    <property type="match status" value="1"/>
</dbReference>
<dbReference type="Pfam" id="PF02798">
    <property type="entry name" value="GST_N"/>
    <property type="match status" value="1"/>
</dbReference>
<proteinExistence type="predicted"/>
<dbReference type="GO" id="GO:0004364">
    <property type="term" value="F:glutathione transferase activity"/>
    <property type="evidence" value="ECO:0007669"/>
    <property type="project" value="UniProtKB-EC"/>
</dbReference>
<evidence type="ECO:0000256" key="1">
    <source>
        <dbReference type="ARBA" id="ARBA00012452"/>
    </source>
</evidence>
<name>A0A8J9Z7V0_BRALA</name>
<dbReference type="PANTHER" id="PTHR11571:SF224">
    <property type="entry name" value="HEMATOPOIETIC PROSTAGLANDIN D SYNTHASE"/>
    <property type="match status" value="1"/>
</dbReference>
<dbReference type="SFLD" id="SFLDG01205">
    <property type="entry name" value="AMPS.1"/>
    <property type="match status" value="1"/>
</dbReference>
<keyword evidence="7" id="KW-1185">Reference proteome</keyword>
<evidence type="ECO:0000259" key="4">
    <source>
        <dbReference type="PROSITE" id="PS50404"/>
    </source>
</evidence>
<dbReference type="PANTHER" id="PTHR11571">
    <property type="entry name" value="GLUTATHIONE S-TRANSFERASE"/>
    <property type="match status" value="1"/>
</dbReference>
<dbReference type="InterPro" id="IPR036249">
    <property type="entry name" value="Thioredoxin-like_sf"/>
</dbReference>
<dbReference type="InterPro" id="IPR050213">
    <property type="entry name" value="GST_superfamily"/>
</dbReference>
<dbReference type="AlphaFoldDB" id="A0A8J9Z7V0"/>
<evidence type="ECO:0000259" key="5">
    <source>
        <dbReference type="PROSITE" id="PS50405"/>
    </source>
</evidence>
<evidence type="ECO:0000313" key="6">
    <source>
        <dbReference type="EMBL" id="CAH1248720.1"/>
    </source>
</evidence>
<gene>
    <name evidence="6" type="primary">HPGDS</name>
    <name evidence="6" type="ORF">BLAG_LOCUS10027</name>
</gene>
<evidence type="ECO:0000256" key="2">
    <source>
        <dbReference type="ARBA" id="ARBA00022679"/>
    </source>
</evidence>
<accession>A0A8J9Z7V0</accession>
<dbReference type="Gene3D" id="3.40.30.10">
    <property type="entry name" value="Glutaredoxin"/>
    <property type="match status" value="1"/>
</dbReference>
<dbReference type="EMBL" id="OV696702">
    <property type="protein sequence ID" value="CAH1248720.1"/>
    <property type="molecule type" value="Genomic_DNA"/>
</dbReference>
<dbReference type="FunFam" id="3.40.30.10:FF:000035">
    <property type="entry name" value="hematopoietic prostaglandin D synthase"/>
    <property type="match status" value="1"/>
</dbReference>
<evidence type="ECO:0000313" key="7">
    <source>
        <dbReference type="Proteomes" id="UP000838412"/>
    </source>
</evidence>
<dbReference type="SFLD" id="SFLDS00019">
    <property type="entry name" value="Glutathione_Transferase_(cytos"/>
    <property type="match status" value="1"/>
</dbReference>
<dbReference type="CDD" id="cd03192">
    <property type="entry name" value="GST_C_Sigma_like"/>
    <property type="match status" value="1"/>
</dbReference>
<feature type="domain" description="GST N-terminal" evidence="4">
    <location>
        <begin position="2"/>
        <end position="79"/>
    </location>
</feature>
<keyword evidence="2" id="KW-0808">Transferase</keyword>
<organism evidence="6 7">
    <name type="scientific">Branchiostoma lanceolatum</name>
    <name type="common">Common lancelet</name>
    <name type="synonym">Amphioxus lanceolatum</name>
    <dbReference type="NCBI Taxonomy" id="7740"/>
    <lineage>
        <taxon>Eukaryota</taxon>
        <taxon>Metazoa</taxon>
        <taxon>Chordata</taxon>
        <taxon>Cephalochordata</taxon>
        <taxon>Leptocardii</taxon>
        <taxon>Amphioxiformes</taxon>
        <taxon>Branchiostomatidae</taxon>
        <taxon>Branchiostoma</taxon>
    </lineage>
</organism>
<dbReference type="EC" id="2.5.1.18" evidence="1"/>
<feature type="domain" description="GST C-terminal" evidence="5">
    <location>
        <begin position="81"/>
        <end position="202"/>
    </location>
</feature>
<reference evidence="6" key="1">
    <citation type="submission" date="2022-01" db="EMBL/GenBank/DDBJ databases">
        <authorList>
            <person name="Braso-Vives M."/>
        </authorList>
    </citation>
    <scope>NUCLEOTIDE SEQUENCE</scope>
</reference>
<sequence length="202" mass="22549">MPAYKLTYFNARGRAEPIRLLFAAAGIKYEDVRIEGADWPALKPKTPMGYLPILEVDGATLCESTAIARFVAKRAGLVGKDDLQQAKADMIVDGMKDILKKLILMVLEKDEIKKEELKTDISEKTLPEFLSKYENLANPSGFFAGDSLSWADVDFYNLIERVRAMFPGDHLKGKPNLVKVMANVKANPGIAKWVKERPESAF</sequence>
<comment type="catalytic activity">
    <reaction evidence="3">
        <text>RX + glutathione = an S-substituted glutathione + a halide anion + H(+)</text>
        <dbReference type="Rhea" id="RHEA:16437"/>
        <dbReference type="ChEBI" id="CHEBI:15378"/>
        <dbReference type="ChEBI" id="CHEBI:16042"/>
        <dbReference type="ChEBI" id="CHEBI:17792"/>
        <dbReference type="ChEBI" id="CHEBI:57925"/>
        <dbReference type="ChEBI" id="CHEBI:90779"/>
        <dbReference type="EC" id="2.5.1.18"/>
    </reaction>
</comment>
<dbReference type="Pfam" id="PF14497">
    <property type="entry name" value="GST_C_3"/>
    <property type="match status" value="1"/>
</dbReference>
<dbReference type="GO" id="GO:0006749">
    <property type="term" value="P:glutathione metabolic process"/>
    <property type="evidence" value="ECO:0007669"/>
    <property type="project" value="TreeGrafter"/>
</dbReference>